<protein>
    <submittedName>
        <fullName evidence="1">Uncharacterized protein</fullName>
    </submittedName>
</protein>
<sequence length="600" mass="70094">MVRVCPSKRIFSLKLVREFRLINYFVVQQQSRGDRIDSARTGRYVEGGRHGQAAVEPSQEIWQNLKSRYDRVQERQRQRRSEVVTRHEHKSELTLWSRATDYHAHLEGLPLKEIPLSYELPNDDDEPELALICESIDGLLRRGMTILRDDEGKEKRQLSRLNAKLLNTFRGAEMSQDPIKPLQNAKSKSTYIGCWQKLVCYYSRVTRDDHLNVPDKQLFYPTERQRHAFAQVWTQVELWEEMRGREKEDVKDLEKEVDRVVLDFSISLIQHRLTDRAFDSVMVSFAAMLAWDSTRKTWKDVNNYTSYLSQLIYDCQIVVLLRCLELIDSNEDRSLTSYIVGVRDEWLLNDTPGPVAELSGTRLLGFEIGRNTVNQAQVRWHGDGKTIIYKDVQFTMDQLQDLVATEIEAATYILERNLCFDMEGVPRYEPSQLVDNWDVSSPGQSFLTYTRNEPYISDGKSWIFNQLRLYPELMKLLYKTDDASSWQLSSLAVAEYENAIQRFLECMLVLVHIASGQSARKPELLGLRWCNKQSDKRNLFIHDGHLLFILTYHKPLNMTNASRYPVRFLFPEVGSLLVRYLILVQPFRAWLREETGSPED</sequence>
<proteinExistence type="predicted"/>
<comment type="caution">
    <text evidence="1">The sequence shown here is derived from an EMBL/GenBank/DDBJ whole genome shotgun (WGS) entry which is preliminary data.</text>
</comment>
<reference evidence="1" key="1">
    <citation type="submission" date="2024-09" db="EMBL/GenBank/DDBJ databases">
        <title>Black Yeasts Isolated from many extreme environments.</title>
        <authorList>
            <person name="Coleine C."/>
            <person name="Stajich J.E."/>
            <person name="Selbmann L."/>
        </authorList>
    </citation>
    <scope>NUCLEOTIDE SEQUENCE</scope>
    <source>
        <strain evidence="1">CCFEE 5737</strain>
    </source>
</reference>
<gene>
    <name evidence="1" type="ORF">LTS18_005618</name>
</gene>
<evidence type="ECO:0000313" key="1">
    <source>
        <dbReference type="EMBL" id="KAK3061704.1"/>
    </source>
</evidence>
<dbReference type="Proteomes" id="UP001186974">
    <property type="component" value="Unassembled WGS sequence"/>
</dbReference>
<feature type="non-terminal residue" evidence="1">
    <location>
        <position position="600"/>
    </location>
</feature>
<dbReference type="EMBL" id="JAWDJW010007677">
    <property type="protein sequence ID" value="KAK3061704.1"/>
    <property type="molecule type" value="Genomic_DNA"/>
</dbReference>
<accession>A0ACC3D4E6</accession>
<name>A0ACC3D4E6_9PEZI</name>
<evidence type="ECO:0000313" key="2">
    <source>
        <dbReference type="Proteomes" id="UP001186974"/>
    </source>
</evidence>
<keyword evidence="2" id="KW-1185">Reference proteome</keyword>
<organism evidence="1 2">
    <name type="scientific">Coniosporium uncinatum</name>
    <dbReference type="NCBI Taxonomy" id="93489"/>
    <lineage>
        <taxon>Eukaryota</taxon>
        <taxon>Fungi</taxon>
        <taxon>Dikarya</taxon>
        <taxon>Ascomycota</taxon>
        <taxon>Pezizomycotina</taxon>
        <taxon>Dothideomycetes</taxon>
        <taxon>Dothideomycetes incertae sedis</taxon>
        <taxon>Coniosporium</taxon>
    </lineage>
</organism>